<dbReference type="InterPro" id="IPR006656">
    <property type="entry name" value="Mopterin_OxRdtase"/>
</dbReference>
<name>A0A448SKH1_SERFO</name>
<dbReference type="PANTHER" id="PTHR43105:SF14">
    <property type="entry name" value="FORMATE DEHYDROGENASE H"/>
    <property type="match status" value="1"/>
</dbReference>
<evidence type="ECO:0000313" key="9">
    <source>
        <dbReference type="Proteomes" id="UP000270487"/>
    </source>
</evidence>
<evidence type="ECO:0000256" key="3">
    <source>
        <dbReference type="ARBA" id="ARBA00023002"/>
    </source>
</evidence>
<dbReference type="Gene3D" id="2.40.40.20">
    <property type="match status" value="1"/>
</dbReference>
<dbReference type="EC" id="1.2.1.2" evidence="8"/>
<dbReference type="NCBIfam" id="TIGR01591">
    <property type="entry name" value="Fdh-alpha"/>
    <property type="match status" value="1"/>
</dbReference>
<dbReference type="Gene3D" id="3.40.50.740">
    <property type="match status" value="1"/>
</dbReference>
<evidence type="ECO:0000313" key="8">
    <source>
        <dbReference type="EMBL" id="VEI68238.1"/>
    </source>
</evidence>
<dbReference type="EMBL" id="LR134492">
    <property type="protein sequence ID" value="VEI68238.1"/>
    <property type="molecule type" value="Genomic_DNA"/>
</dbReference>
<evidence type="ECO:0000256" key="4">
    <source>
        <dbReference type="ARBA" id="ARBA00023004"/>
    </source>
</evidence>
<keyword evidence="5" id="KW-0411">Iron-sulfur</keyword>
<sequence length="558" mass="62390">MSNSICEIEDTQCIFVFGYNAADSHPIVARRILKAKEKGAKVIVCDPRYIETARIADIHLPLKNGSNIALINALAHVMIEENLYDQAFVEQHTEQFDEYRAIVADYPPESVEKTTGLTAQQIRETARMYAGAPTATILWGMGVTQFYQGVETVRALTSLAMLTGNLGKPNVGVNPVRGQNNVQGACDMGALPNTLPGYFQVTDAEARERFANAWGIDAMPAEIGYALSEVPHNIDHGKLKAHYIMGEDPLQTEPDLATIRRTFEKLDLLIVQDIFMTKTAAIADVIFPATSWGEHEGVYTAADRGFQRFYKAVEPVGDVKTDWQIISLMSTAMGYPMHYNNTQEIWDELRELCPIYYGATYEKMADLAYIQWPCPTLDHPGTPYLYEGGEFSRPGGKAEFFTCEWAPPIDQLSDEFPFVLSTVREVGHYSCRSMTGNCKALVALADEPGYVQVNSEDAARLGIEDQALVWVRSRQGKVITRANVSERPNRGAIYMTYQWWIGACNELVAENLSPITKTPEYKYCAVQIEPIKDQGQAEHYVQQEYSKIKQRLREAAAG</sequence>
<evidence type="ECO:0000256" key="1">
    <source>
        <dbReference type="ARBA" id="ARBA00022485"/>
    </source>
</evidence>
<evidence type="ECO:0000259" key="6">
    <source>
        <dbReference type="Pfam" id="PF00384"/>
    </source>
</evidence>
<dbReference type="GO" id="GO:0008863">
    <property type="term" value="F:formate dehydrogenase (NAD+) activity"/>
    <property type="evidence" value="ECO:0007669"/>
    <property type="project" value="InterPro"/>
</dbReference>
<organism evidence="8 9">
    <name type="scientific">Serratia fonticola</name>
    <dbReference type="NCBI Taxonomy" id="47917"/>
    <lineage>
        <taxon>Bacteria</taxon>
        <taxon>Pseudomonadati</taxon>
        <taxon>Pseudomonadota</taxon>
        <taxon>Gammaproteobacteria</taxon>
        <taxon>Enterobacterales</taxon>
        <taxon>Yersiniaceae</taxon>
        <taxon>Serratia</taxon>
    </lineage>
</organism>
<dbReference type="SUPFAM" id="SSF53706">
    <property type="entry name" value="Formate dehydrogenase/DMSO reductase, domains 1-3"/>
    <property type="match status" value="1"/>
</dbReference>
<proteinExistence type="predicted"/>
<keyword evidence="4" id="KW-0408">Iron</keyword>
<dbReference type="InterPro" id="IPR009010">
    <property type="entry name" value="Asp_de-COase-like_dom_sf"/>
</dbReference>
<dbReference type="GO" id="GO:0051539">
    <property type="term" value="F:4 iron, 4 sulfur cluster binding"/>
    <property type="evidence" value="ECO:0007669"/>
    <property type="project" value="UniProtKB-KW"/>
</dbReference>
<dbReference type="GO" id="GO:0016020">
    <property type="term" value="C:membrane"/>
    <property type="evidence" value="ECO:0007669"/>
    <property type="project" value="TreeGrafter"/>
</dbReference>
<dbReference type="GO" id="GO:1990204">
    <property type="term" value="C:oxidoreductase complex"/>
    <property type="evidence" value="ECO:0007669"/>
    <property type="project" value="UniProtKB-ARBA"/>
</dbReference>
<dbReference type="Gene3D" id="3.40.228.10">
    <property type="entry name" value="Dimethylsulfoxide Reductase, domain 2"/>
    <property type="match status" value="1"/>
</dbReference>
<evidence type="ECO:0000256" key="2">
    <source>
        <dbReference type="ARBA" id="ARBA00022723"/>
    </source>
</evidence>
<accession>A0A448SKH1</accession>
<dbReference type="GO" id="GO:0022904">
    <property type="term" value="P:respiratory electron transport chain"/>
    <property type="evidence" value="ECO:0007669"/>
    <property type="project" value="TreeGrafter"/>
</dbReference>
<keyword evidence="3 8" id="KW-0560">Oxidoreductase</keyword>
<dbReference type="PANTHER" id="PTHR43105">
    <property type="entry name" value="RESPIRATORY NITRATE REDUCTASE"/>
    <property type="match status" value="1"/>
</dbReference>
<keyword evidence="2" id="KW-0479">Metal-binding</keyword>
<feature type="domain" description="Molybdopterin oxidoreductase" evidence="6">
    <location>
        <begin position="1"/>
        <end position="329"/>
    </location>
</feature>
<dbReference type="InterPro" id="IPR050123">
    <property type="entry name" value="Prok_molybdopt-oxidoreductase"/>
</dbReference>
<dbReference type="GO" id="GO:0015942">
    <property type="term" value="P:formate metabolic process"/>
    <property type="evidence" value="ECO:0007669"/>
    <property type="project" value="InterPro"/>
</dbReference>
<keyword evidence="1" id="KW-0004">4Fe-4S</keyword>
<dbReference type="GO" id="GO:0043546">
    <property type="term" value="F:molybdopterin cofactor binding"/>
    <property type="evidence" value="ECO:0007669"/>
    <property type="project" value="InterPro"/>
</dbReference>
<feature type="domain" description="Molybdopterin dinucleotide-binding" evidence="7">
    <location>
        <begin position="418"/>
        <end position="525"/>
    </location>
</feature>
<dbReference type="FunFam" id="3.40.228.10:FF:000002">
    <property type="entry name" value="Formate dehydrogenase subunit alpha"/>
    <property type="match status" value="1"/>
</dbReference>
<dbReference type="Gene3D" id="1.20.5.460">
    <property type="entry name" value="Single helix bin"/>
    <property type="match status" value="1"/>
</dbReference>
<dbReference type="GO" id="GO:0003954">
    <property type="term" value="F:NADH dehydrogenase activity"/>
    <property type="evidence" value="ECO:0007669"/>
    <property type="project" value="TreeGrafter"/>
</dbReference>
<reference evidence="8 9" key="1">
    <citation type="submission" date="2018-12" db="EMBL/GenBank/DDBJ databases">
        <authorList>
            <consortium name="Pathogen Informatics"/>
        </authorList>
    </citation>
    <scope>NUCLEOTIDE SEQUENCE [LARGE SCALE GENOMIC DNA]</scope>
    <source>
        <strain evidence="8 9">NCTC13193</strain>
    </source>
</reference>
<protein>
    <submittedName>
        <fullName evidence="8">Formate dehydrogenase H</fullName>
        <ecNumber evidence="8">1.2.1.2</ecNumber>
    </submittedName>
</protein>
<dbReference type="InterPro" id="IPR006655">
    <property type="entry name" value="Mopterin_OxRdtase_prok_CS"/>
</dbReference>
<evidence type="ECO:0000259" key="7">
    <source>
        <dbReference type="Pfam" id="PF01568"/>
    </source>
</evidence>
<dbReference type="Pfam" id="PF01568">
    <property type="entry name" value="Molydop_binding"/>
    <property type="match status" value="1"/>
</dbReference>
<evidence type="ECO:0000256" key="5">
    <source>
        <dbReference type="ARBA" id="ARBA00023014"/>
    </source>
</evidence>
<gene>
    <name evidence="8" type="primary">fdhF_1</name>
    <name evidence="8" type="ORF">NCTC13193_02250</name>
</gene>
<dbReference type="Pfam" id="PF00384">
    <property type="entry name" value="Molybdopterin"/>
    <property type="match status" value="1"/>
</dbReference>
<dbReference type="Proteomes" id="UP000270487">
    <property type="component" value="Chromosome"/>
</dbReference>
<dbReference type="AlphaFoldDB" id="A0A448SKH1"/>
<dbReference type="SUPFAM" id="SSF50692">
    <property type="entry name" value="ADC-like"/>
    <property type="match status" value="1"/>
</dbReference>
<dbReference type="GO" id="GO:0046872">
    <property type="term" value="F:metal ion binding"/>
    <property type="evidence" value="ECO:0007669"/>
    <property type="project" value="UniProtKB-KW"/>
</dbReference>
<dbReference type="InterPro" id="IPR006657">
    <property type="entry name" value="MoPterin_dinucl-bd_dom"/>
</dbReference>
<dbReference type="InterPro" id="IPR006478">
    <property type="entry name" value="Formate_DH_asu"/>
</dbReference>
<dbReference type="PROSITE" id="PS00932">
    <property type="entry name" value="MOLYBDOPTERIN_PROK_3"/>
    <property type="match status" value="1"/>
</dbReference>